<reference evidence="1 2" key="1">
    <citation type="submission" date="2023-01" db="EMBL/GenBank/DDBJ databases">
        <authorList>
            <person name="Kreplak J."/>
        </authorList>
    </citation>
    <scope>NUCLEOTIDE SEQUENCE [LARGE SCALE GENOMIC DNA]</scope>
</reference>
<dbReference type="EMBL" id="OX451740">
    <property type="protein sequence ID" value="CAI8615439.1"/>
    <property type="molecule type" value="Genomic_DNA"/>
</dbReference>
<dbReference type="AlphaFoldDB" id="A0AAV1AZ02"/>
<protein>
    <submittedName>
        <fullName evidence="1">Uncharacterized protein</fullName>
    </submittedName>
</protein>
<accession>A0AAV1AZ02</accession>
<keyword evidence="2" id="KW-1185">Reference proteome</keyword>
<proteinExistence type="predicted"/>
<organism evidence="1 2">
    <name type="scientific">Vicia faba</name>
    <name type="common">Broad bean</name>
    <name type="synonym">Faba vulgaris</name>
    <dbReference type="NCBI Taxonomy" id="3906"/>
    <lineage>
        <taxon>Eukaryota</taxon>
        <taxon>Viridiplantae</taxon>
        <taxon>Streptophyta</taxon>
        <taxon>Embryophyta</taxon>
        <taxon>Tracheophyta</taxon>
        <taxon>Spermatophyta</taxon>
        <taxon>Magnoliopsida</taxon>
        <taxon>eudicotyledons</taxon>
        <taxon>Gunneridae</taxon>
        <taxon>Pentapetalae</taxon>
        <taxon>rosids</taxon>
        <taxon>fabids</taxon>
        <taxon>Fabales</taxon>
        <taxon>Fabaceae</taxon>
        <taxon>Papilionoideae</taxon>
        <taxon>50 kb inversion clade</taxon>
        <taxon>NPAAA clade</taxon>
        <taxon>Hologalegina</taxon>
        <taxon>IRL clade</taxon>
        <taxon>Fabeae</taxon>
        <taxon>Vicia</taxon>
    </lineage>
</organism>
<dbReference type="Proteomes" id="UP001157006">
    <property type="component" value="Chromosome 5"/>
</dbReference>
<evidence type="ECO:0000313" key="2">
    <source>
        <dbReference type="Proteomes" id="UP001157006"/>
    </source>
</evidence>
<sequence length="152" mass="17695">MVIAERLSEKEIGGLKVCYSTNWLEIPCMCGGLQIDSEHSWADVVKWSDELGCRQLTSEMHLRVDDYFPLKWLDIKIFERVEGNSNWKINSCDTLAGYNDKHALIHTYAFVESIILSGFASSWITLYVNAFMVEKLKEHDRVIMRNRSRKME</sequence>
<evidence type="ECO:0000313" key="1">
    <source>
        <dbReference type="EMBL" id="CAI8615439.1"/>
    </source>
</evidence>
<name>A0AAV1AZ02_VICFA</name>
<gene>
    <name evidence="1" type="ORF">VFH_V179160</name>
</gene>